<evidence type="ECO:0000256" key="8">
    <source>
        <dbReference type="SAM" id="Phobius"/>
    </source>
</evidence>
<keyword evidence="5" id="KW-0325">Glycoprotein</keyword>
<reference evidence="11 12" key="1">
    <citation type="journal article" date="2017" name="Gigascience">
        <title>Genome sequence of the small brown planthopper, Laodelphax striatellus.</title>
        <authorList>
            <person name="Zhu J."/>
            <person name="Jiang F."/>
            <person name="Wang X."/>
            <person name="Yang P."/>
            <person name="Bao Y."/>
            <person name="Zhao W."/>
            <person name="Wang W."/>
            <person name="Lu H."/>
            <person name="Wang Q."/>
            <person name="Cui N."/>
            <person name="Li J."/>
            <person name="Chen X."/>
            <person name="Luo L."/>
            <person name="Yu J."/>
            <person name="Kang L."/>
            <person name="Cui F."/>
        </authorList>
    </citation>
    <scope>NUCLEOTIDE SEQUENCE [LARGE SCALE GENOMIC DNA]</scope>
    <source>
        <strain evidence="11">Lst14</strain>
    </source>
</reference>
<evidence type="ECO:0000256" key="4">
    <source>
        <dbReference type="ARBA" id="ARBA00023157"/>
    </source>
</evidence>
<dbReference type="PROSITE" id="PS50835">
    <property type="entry name" value="IG_LIKE"/>
    <property type="match status" value="1"/>
</dbReference>
<dbReference type="FunCoup" id="A0A482XJI9">
    <property type="interactions" value="153"/>
</dbReference>
<dbReference type="EMBL" id="QKKF02007211">
    <property type="protein sequence ID" value="RZF46013.1"/>
    <property type="molecule type" value="Genomic_DNA"/>
</dbReference>
<keyword evidence="4" id="KW-1015">Disulfide bond</keyword>
<organism evidence="11 12">
    <name type="scientific">Laodelphax striatellus</name>
    <name type="common">Small brown planthopper</name>
    <name type="synonym">Delphax striatella</name>
    <dbReference type="NCBI Taxonomy" id="195883"/>
    <lineage>
        <taxon>Eukaryota</taxon>
        <taxon>Metazoa</taxon>
        <taxon>Ecdysozoa</taxon>
        <taxon>Arthropoda</taxon>
        <taxon>Hexapoda</taxon>
        <taxon>Insecta</taxon>
        <taxon>Pterygota</taxon>
        <taxon>Neoptera</taxon>
        <taxon>Paraneoptera</taxon>
        <taxon>Hemiptera</taxon>
        <taxon>Auchenorrhyncha</taxon>
        <taxon>Fulgoroidea</taxon>
        <taxon>Delphacidae</taxon>
        <taxon>Criomorphinae</taxon>
        <taxon>Laodelphax</taxon>
    </lineage>
</organism>
<feature type="region of interest" description="Disordered" evidence="7">
    <location>
        <begin position="658"/>
        <end position="699"/>
    </location>
</feature>
<dbReference type="InterPro" id="IPR000483">
    <property type="entry name" value="Cys-rich_flank_reg_C"/>
</dbReference>
<dbReference type="FunFam" id="2.60.40.10:FF:000032">
    <property type="entry name" value="palladin isoform X1"/>
    <property type="match status" value="1"/>
</dbReference>
<feature type="chain" id="PRO_5019817610" description="Ig-like domain-containing protein" evidence="9">
    <location>
        <begin position="22"/>
        <end position="699"/>
    </location>
</feature>
<evidence type="ECO:0000256" key="1">
    <source>
        <dbReference type="ARBA" id="ARBA00022614"/>
    </source>
</evidence>
<feature type="region of interest" description="Disordered" evidence="7">
    <location>
        <begin position="506"/>
        <end position="597"/>
    </location>
</feature>
<evidence type="ECO:0000256" key="5">
    <source>
        <dbReference type="ARBA" id="ARBA00023180"/>
    </source>
</evidence>
<dbReference type="InterPro" id="IPR013783">
    <property type="entry name" value="Ig-like_fold"/>
</dbReference>
<accession>A0A482XJI9</accession>
<keyword evidence="8" id="KW-0472">Membrane</keyword>
<dbReference type="AlphaFoldDB" id="A0A482XJI9"/>
<keyword evidence="12" id="KW-1185">Reference proteome</keyword>
<dbReference type="SMART" id="SM00082">
    <property type="entry name" value="LRRCT"/>
    <property type="match status" value="1"/>
</dbReference>
<evidence type="ECO:0000256" key="6">
    <source>
        <dbReference type="ARBA" id="ARBA00023319"/>
    </source>
</evidence>
<comment type="caution">
    <text evidence="11">The sequence shown here is derived from an EMBL/GenBank/DDBJ whole genome shotgun (WGS) entry which is preliminary data.</text>
</comment>
<dbReference type="Gene3D" id="3.80.10.10">
    <property type="entry name" value="Ribonuclease Inhibitor"/>
    <property type="match status" value="1"/>
</dbReference>
<evidence type="ECO:0000256" key="3">
    <source>
        <dbReference type="ARBA" id="ARBA00022737"/>
    </source>
</evidence>
<feature type="signal peptide" evidence="9">
    <location>
        <begin position="1"/>
        <end position="21"/>
    </location>
</feature>
<dbReference type="SMART" id="SM00409">
    <property type="entry name" value="IG"/>
    <property type="match status" value="1"/>
</dbReference>
<dbReference type="Proteomes" id="UP000291343">
    <property type="component" value="Unassembled WGS sequence"/>
</dbReference>
<dbReference type="OrthoDB" id="5954366at2759"/>
<protein>
    <recommendedName>
        <fullName evidence="10">Ig-like domain-containing protein</fullName>
    </recommendedName>
</protein>
<dbReference type="InterPro" id="IPR003598">
    <property type="entry name" value="Ig_sub2"/>
</dbReference>
<keyword evidence="6" id="KW-0393">Immunoglobulin domain</keyword>
<feature type="compositionally biased region" description="Polar residues" evidence="7">
    <location>
        <begin position="658"/>
        <end position="668"/>
    </location>
</feature>
<evidence type="ECO:0000256" key="2">
    <source>
        <dbReference type="ARBA" id="ARBA00022729"/>
    </source>
</evidence>
<dbReference type="Pfam" id="PF13855">
    <property type="entry name" value="LRR_8"/>
    <property type="match status" value="1"/>
</dbReference>
<dbReference type="SUPFAM" id="SSF52058">
    <property type="entry name" value="L domain-like"/>
    <property type="match status" value="1"/>
</dbReference>
<keyword evidence="8" id="KW-1133">Transmembrane helix</keyword>
<proteinExistence type="predicted"/>
<keyword evidence="1" id="KW-0433">Leucine-rich repeat</keyword>
<dbReference type="Pfam" id="PF07679">
    <property type="entry name" value="I-set"/>
    <property type="match status" value="1"/>
</dbReference>
<dbReference type="Gene3D" id="2.60.40.10">
    <property type="entry name" value="Immunoglobulins"/>
    <property type="match status" value="1"/>
</dbReference>
<keyword evidence="8" id="KW-0812">Transmembrane</keyword>
<dbReference type="PANTHER" id="PTHR24366">
    <property type="entry name" value="IG(IMMUNOGLOBULIN) AND LRR(LEUCINE RICH REPEAT) DOMAINS"/>
    <property type="match status" value="1"/>
</dbReference>
<dbReference type="GO" id="GO:0071944">
    <property type="term" value="C:cell periphery"/>
    <property type="evidence" value="ECO:0007669"/>
    <property type="project" value="UniProtKB-ARBA"/>
</dbReference>
<dbReference type="SMART" id="SM00408">
    <property type="entry name" value="IGc2"/>
    <property type="match status" value="1"/>
</dbReference>
<feature type="compositionally biased region" description="Acidic residues" evidence="7">
    <location>
        <begin position="689"/>
        <end position="699"/>
    </location>
</feature>
<feature type="domain" description="Ig-like" evidence="10">
    <location>
        <begin position="245"/>
        <end position="341"/>
    </location>
</feature>
<dbReference type="SUPFAM" id="SSF48726">
    <property type="entry name" value="Immunoglobulin"/>
    <property type="match status" value="1"/>
</dbReference>
<dbReference type="InterPro" id="IPR036179">
    <property type="entry name" value="Ig-like_dom_sf"/>
</dbReference>
<feature type="transmembrane region" description="Helical" evidence="8">
    <location>
        <begin position="363"/>
        <end position="389"/>
    </location>
</feature>
<keyword evidence="2 9" id="KW-0732">Signal</keyword>
<dbReference type="STRING" id="195883.A0A482XJI9"/>
<dbReference type="InterPro" id="IPR007110">
    <property type="entry name" value="Ig-like_dom"/>
</dbReference>
<dbReference type="PANTHER" id="PTHR24366:SF96">
    <property type="entry name" value="LEUCINE RICH REPEAT CONTAINING 53"/>
    <property type="match status" value="1"/>
</dbReference>
<evidence type="ECO:0000313" key="12">
    <source>
        <dbReference type="Proteomes" id="UP000291343"/>
    </source>
</evidence>
<feature type="compositionally biased region" description="Pro residues" evidence="7">
    <location>
        <begin position="671"/>
        <end position="680"/>
    </location>
</feature>
<dbReference type="InterPro" id="IPR001611">
    <property type="entry name" value="Leu-rich_rpt"/>
</dbReference>
<evidence type="ECO:0000313" key="11">
    <source>
        <dbReference type="EMBL" id="RZF46013.1"/>
    </source>
</evidence>
<dbReference type="SMR" id="A0A482XJI9"/>
<dbReference type="InParanoid" id="A0A482XJI9"/>
<dbReference type="InterPro" id="IPR032675">
    <property type="entry name" value="LRR_dom_sf"/>
</dbReference>
<evidence type="ECO:0000256" key="7">
    <source>
        <dbReference type="SAM" id="MobiDB-lite"/>
    </source>
</evidence>
<dbReference type="InterPro" id="IPR003599">
    <property type="entry name" value="Ig_sub"/>
</dbReference>
<evidence type="ECO:0000256" key="9">
    <source>
        <dbReference type="SAM" id="SignalP"/>
    </source>
</evidence>
<dbReference type="InterPro" id="IPR013098">
    <property type="entry name" value="Ig_I-set"/>
</dbReference>
<sequence length="699" mass="75857">MAASGWLLMVGVVLGVASLGAVDDWSNCPAVCRCKWVSGKKVAECTQAGLTAVPDRLSTEIQSIDLSGNNMHSLPADAFKSVGLINLHRIHLRECNIQDLHKDAFRRLEIVIEIDLLVYLSQNPLEKLEDGLFNNHTYLQTVDLSDCQLSHISYKAFFNVPLLSRIALNGNRLVHMKVAVLESLERIASLVLDHNPWRCDCHLRPFRDWILAKNLYSQPTSCAEPPALKGKHWNDVRSDEFACRPVINWPPVGTRIEAEGEDVTLTCRVTGDPKPAVNWVVNSRVITNHTQRAGYTDSRYVLKQDNDGWLNLTISRVRHQDRGEFICGATSPGGVEERHVTLVVKQGRGAGGGSFGESGAAEYWPLLLGLAFGLVAILMLALALCCCLCRSKPHEHPKRPKKVLVEQGQVGSEMTIDQEKSLLTVVNPVQKPPRRHEPPTQLSELNRNLLDDSANSVMGESEGRASPRLKEDGLTFPPDLLAFPRASPSPQSPTLHSPTAYLSTTLPYSRSHSPRHGYVTIPRRPRVPSWSSAPTPTLLEEKGGLGAPAYDNLGPRTTADGSSVLSLNKVDSLPRSRSSHAHCHTLPSRKSSLPPMLTSTPRVDPDGGLVSPVMGGMVTPGMAIPGAVGGMPSIPGALGGMPSIPGALAGIPARTGSVETLNSNQTTPLRPKIPPKVPPKPVKRNGPLYEDEGEDGTEV</sequence>
<keyword evidence="3" id="KW-0677">Repeat</keyword>
<gene>
    <name evidence="11" type="ORF">LSTR_LSTR006779</name>
</gene>
<name>A0A482XJI9_LAOST</name>
<evidence type="ECO:0000259" key="10">
    <source>
        <dbReference type="PROSITE" id="PS50835"/>
    </source>
</evidence>